<dbReference type="Proteomes" id="UP001155500">
    <property type="component" value="Unassembled WGS sequence"/>
</dbReference>
<gene>
    <name evidence="6" type="ORF">A6A20_07295</name>
</gene>
<dbReference type="GO" id="GO:0003677">
    <property type="term" value="F:DNA binding"/>
    <property type="evidence" value="ECO:0007669"/>
    <property type="project" value="UniProtKB-UniRule"/>
</dbReference>
<protein>
    <submittedName>
        <fullName evidence="6">TetR family transcriptional regulator</fullName>
    </submittedName>
</protein>
<keyword evidence="7" id="KW-1185">Reference proteome</keyword>
<organism evidence="6 7">
    <name type="scientific">Volucribacter amazonae</name>
    <dbReference type="NCBI Taxonomy" id="256731"/>
    <lineage>
        <taxon>Bacteria</taxon>
        <taxon>Pseudomonadati</taxon>
        <taxon>Pseudomonadota</taxon>
        <taxon>Gammaproteobacteria</taxon>
        <taxon>Pasteurellales</taxon>
        <taxon>Pasteurellaceae</taxon>
        <taxon>Volucribacter</taxon>
    </lineage>
</organism>
<keyword evidence="3" id="KW-0804">Transcription</keyword>
<dbReference type="SUPFAM" id="SSF48498">
    <property type="entry name" value="Tetracyclin repressor-like, C-terminal domain"/>
    <property type="match status" value="1"/>
</dbReference>
<evidence type="ECO:0000256" key="2">
    <source>
        <dbReference type="ARBA" id="ARBA00023125"/>
    </source>
</evidence>
<dbReference type="PANTHER" id="PTHR47506:SF6">
    <property type="entry name" value="HTH-TYPE TRANSCRIPTIONAL REPRESSOR NEMR"/>
    <property type="match status" value="1"/>
</dbReference>
<dbReference type="InterPro" id="IPR036271">
    <property type="entry name" value="Tet_transcr_reg_TetR-rel_C_sf"/>
</dbReference>
<dbReference type="SUPFAM" id="SSF46689">
    <property type="entry name" value="Homeodomain-like"/>
    <property type="match status" value="1"/>
</dbReference>
<evidence type="ECO:0000313" key="7">
    <source>
        <dbReference type="Proteomes" id="UP001155500"/>
    </source>
</evidence>
<dbReference type="InterPro" id="IPR009057">
    <property type="entry name" value="Homeodomain-like_sf"/>
</dbReference>
<accession>A0A9X4SIB0</accession>
<evidence type="ECO:0000256" key="3">
    <source>
        <dbReference type="ARBA" id="ARBA00023163"/>
    </source>
</evidence>
<feature type="DNA-binding region" description="H-T-H motif" evidence="4">
    <location>
        <begin position="38"/>
        <end position="57"/>
    </location>
</feature>
<dbReference type="AlphaFoldDB" id="A0A9X4SIB0"/>
<name>A0A9X4SIB0_9PAST</name>
<keyword evidence="2 4" id="KW-0238">DNA-binding</keyword>
<evidence type="ECO:0000256" key="4">
    <source>
        <dbReference type="PROSITE-ProRule" id="PRU00335"/>
    </source>
</evidence>
<proteinExistence type="predicted"/>
<reference evidence="6" key="1">
    <citation type="submission" date="2016-03" db="EMBL/GenBank/DDBJ databases">
        <title>Co-evolution between Pasteurellaceae and their hosts.</title>
        <authorList>
            <person name="Hansen M.J."/>
            <person name="Bojesen A.M."/>
            <person name="Planet P."/>
        </authorList>
    </citation>
    <scope>NUCLEOTIDE SEQUENCE</scope>
    <source>
        <strain evidence="6">146/S8/89</strain>
    </source>
</reference>
<feature type="domain" description="HTH tetR-type" evidence="5">
    <location>
        <begin position="15"/>
        <end position="75"/>
    </location>
</feature>
<dbReference type="Pfam" id="PF16925">
    <property type="entry name" value="TetR_C_13"/>
    <property type="match status" value="1"/>
</dbReference>
<dbReference type="EMBL" id="LWID01000001">
    <property type="protein sequence ID" value="MDG6895425.1"/>
    <property type="molecule type" value="Genomic_DNA"/>
</dbReference>
<evidence type="ECO:0000256" key="1">
    <source>
        <dbReference type="ARBA" id="ARBA00023015"/>
    </source>
</evidence>
<evidence type="ECO:0000259" key="5">
    <source>
        <dbReference type="PROSITE" id="PS50977"/>
    </source>
</evidence>
<dbReference type="InterPro" id="IPR001647">
    <property type="entry name" value="HTH_TetR"/>
</dbReference>
<dbReference type="RefSeq" id="WP_279572834.1">
    <property type="nucleotide sequence ID" value="NZ_LWID01000001.1"/>
</dbReference>
<dbReference type="InterPro" id="IPR011075">
    <property type="entry name" value="TetR_C"/>
</dbReference>
<dbReference type="PROSITE" id="PS50977">
    <property type="entry name" value="HTH_TETR_2"/>
    <property type="match status" value="1"/>
</dbReference>
<sequence>MEKRGRPIKKRAENNDTKTLLIRTGIAWLTETGYLNADINGILQQANVPKGSFYYHFKNKQDFGLAVIQGYGEYFAKKLDRFLLAENVPPLQRLFNFTQDCCQGMQKYAFKRGCLIGNVAQESTLLPSDYQAVLQQILQQWQSKVAQCLSLAQQAEQISATLDCQALAEFFWIGWEGAVMRAKLSQSSQPLDHFIYYFKQLLGR</sequence>
<dbReference type="Pfam" id="PF00440">
    <property type="entry name" value="TetR_N"/>
    <property type="match status" value="1"/>
</dbReference>
<evidence type="ECO:0000313" key="6">
    <source>
        <dbReference type="EMBL" id="MDG6895425.1"/>
    </source>
</evidence>
<comment type="caution">
    <text evidence="6">The sequence shown here is derived from an EMBL/GenBank/DDBJ whole genome shotgun (WGS) entry which is preliminary data.</text>
</comment>
<keyword evidence="1" id="KW-0805">Transcription regulation</keyword>
<dbReference type="Gene3D" id="1.10.357.10">
    <property type="entry name" value="Tetracycline Repressor, domain 2"/>
    <property type="match status" value="1"/>
</dbReference>
<dbReference type="PANTHER" id="PTHR47506">
    <property type="entry name" value="TRANSCRIPTIONAL REGULATORY PROTEIN"/>
    <property type="match status" value="1"/>
</dbReference>